<dbReference type="AlphaFoldDB" id="A0A0C3D2V7"/>
<evidence type="ECO:0000313" key="2">
    <source>
        <dbReference type="Proteomes" id="UP000054321"/>
    </source>
</evidence>
<organism evidence="1 2">
    <name type="scientific">Oidiodendron maius (strain Zn)</name>
    <dbReference type="NCBI Taxonomy" id="913774"/>
    <lineage>
        <taxon>Eukaryota</taxon>
        <taxon>Fungi</taxon>
        <taxon>Dikarya</taxon>
        <taxon>Ascomycota</taxon>
        <taxon>Pezizomycotina</taxon>
        <taxon>Leotiomycetes</taxon>
        <taxon>Leotiomycetes incertae sedis</taxon>
        <taxon>Myxotrichaceae</taxon>
        <taxon>Oidiodendron</taxon>
    </lineage>
</organism>
<dbReference type="InterPro" id="IPR043128">
    <property type="entry name" value="Rev_trsase/Diguanyl_cyclase"/>
</dbReference>
<dbReference type="HOGENOM" id="CLU_2177063_0_0_1"/>
<sequence length="110" mass="13335">YINNILFNYLNNFYTTYLDNILIYSKNKLDYKEYIKKTNLKKYKFKVKYTKYLGFIITIDSIKVNLEKVSIIKYKEFIVIVKGIVAFRLYNIYNLVELLIKLKKYISSII</sequence>
<dbReference type="Gene3D" id="3.30.70.270">
    <property type="match status" value="1"/>
</dbReference>
<evidence type="ECO:0000313" key="1">
    <source>
        <dbReference type="EMBL" id="KIM96252.1"/>
    </source>
</evidence>
<accession>A0A0C3D2V7</accession>
<feature type="non-terminal residue" evidence="1">
    <location>
        <position position="1"/>
    </location>
</feature>
<reference evidence="1 2" key="1">
    <citation type="submission" date="2014-04" db="EMBL/GenBank/DDBJ databases">
        <authorList>
            <consortium name="DOE Joint Genome Institute"/>
            <person name="Kuo A."/>
            <person name="Martino E."/>
            <person name="Perotto S."/>
            <person name="Kohler A."/>
            <person name="Nagy L.G."/>
            <person name="Floudas D."/>
            <person name="Copeland A."/>
            <person name="Barry K.W."/>
            <person name="Cichocki N."/>
            <person name="Veneault-Fourrey C."/>
            <person name="LaButti K."/>
            <person name="Lindquist E.A."/>
            <person name="Lipzen A."/>
            <person name="Lundell T."/>
            <person name="Morin E."/>
            <person name="Murat C."/>
            <person name="Sun H."/>
            <person name="Tunlid A."/>
            <person name="Henrissat B."/>
            <person name="Grigoriev I.V."/>
            <person name="Hibbett D.S."/>
            <person name="Martin F."/>
            <person name="Nordberg H.P."/>
            <person name="Cantor M.N."/>
            <person name="Hua S.X."/>
        </authorList>
    </citation>
    <scope>NUCLEOTIDE SEQUENCE [LARGE SCALE GENOMIC DNA]</scope>
    <source>
        <strain evidence="1 2">Zn</strain>
    </source>
</reference>
<keyword evidence="2" id="KW-1185">Reference proteome</keyword>
<gene>
    <name evidence="1" type="ORF">OIDMADRAFT_132452</name>
</gene>
<dbReference type="Proteomes" id="UP000054321">
    <property type="component" value="Unassembled WGS sequence"/>
</dbReference>
<proteinExistence type="predicted"/>
<dbReference type="SUPFAM" id="SSF56672">
    <property type="entry name" value="DNA/RNA polymerases"/>
    <property type="match status" value="1"/>
</dbReference>
<dbReference type="STRING" id="913774.A0A0C3D2V7"/>
<reference evidence="2" key="2">
    <citation type="submission" date="2015-01" db="EMBL/GenBank/DDBJ databases">
        <title>Evolutionary Origins and Diversification of the Mycorrhizal Mutualists.</title>
        <authorList>
            <consortium name="DOE Joint Genome Institute"/>
            <consortium name="Mycorrhizal Genomics Consortium"/>
            <person name="Kohler A."/>
            <person name="Kuo A."/>
            <person name="Nagy L.G."/>
            <person name="Floudas D."/>
            <person name="Copeland A."/>
            <person name="Barry K.W."/>
            <person name="Cichocki N."/>
            <person name="Veneault-Fourrey C."/>
            <person name="LaButti K."/>
            <person name="Lindquist E.A."/>
            <person name="Lipzen A."/>
            <person name="Lundell T."/>
            <person name="Morin E."/>
            <person name="Murat C."/>
            <person name="Riley R."/>
            <person name="Ohm R."/>
            <person name="Sun H."/>
            <person name="Tunlid A."/>
            <person name="Henrissat B."/>
            <person name="Grigoriev I.V."/>
            <person name="Hibbett D.S."/>
            <person name="Martin F."/>
        </authorList>
    </citation>
    <scope>NUCLEOTIDE SEQUENCE [LARGE SCALE GENOMIC DNA]</scope>
    <source>
        <strain evidence="2">Zn</strain>
    </source>
</reference>
<protein>
    <recommendedName>
        <fullName evidence="3">Reverse transcriptase domain-containing protein</fullName>
    </recommendedName>
</protein>
<dbReference type="EMBL" id="KN832884">
    <property type="protein sequence ID" value="KIM96252.1"/>
    <property type="molecule type" value="Genomic_DNA"/>
</dbReference>
<evidence type="ECO:0008006" key="3">
    <source>
        <dbReference type="Google" id="ProtNLM"/>
    </source>
</evidence>
<name>A0A0C3D2V7_OIDMZ</name>
<dbReference type="InParanoid" id="A0A0C3D2V7"/>
<dbReference type="InterPro" id="IPR043502">
    <property type="entry name" value="DNA/RNA_pol_sf"/>
</dbReference>